<dbReference type="Pfam" id="PF10539">
    <property type="entry name" value="Dev_Cell_Death"/>
    <property type="match status" value="1"/>
</dbReference>
<dbReference type="GO" id="GO:0016422">
    <property type="term" value="F:mRNA (2'-O-methyladenosine-N6-)-methyltransferase activity"/>
    <property type="evidence" value="ECO:0007669"/>
    <property type="project" value="InterPro"/>
</dbReference>
<gene>
    <name evidence="3" type="ORF">DBRI00130_LOCUS10404</name>
</gene>
<name>A0A7S4R214_9STRA</name>
<accession>A0A7S4R214</accession>
<evidence type="ECO:0000313" key="3">
    <source>
        <dbReference type="EMBL" id="CAE4598652.1"/>
    </source>
</evidence>
<feature type="compositionally biased region" description="Polar residues" evidence="1">
    <location>
        <begin position="366"/>
        <end position="382"/>
    </location>
</feature>
<evidence type="ECO:0000256" key="1">
    <source>
        <dbReference type="SAM" id="MobiDB-lite"/>
    </source>
</evidence>
<reference evidence="3" key="1">
    <citation type="submission" date="2021-01" db="EMBL/GenBank/DDBJ databases">
        <authorList>
            <person name="Corre E."/>
            <person name="Pelletier E."/>
            <person name="Niang G."/>
            <person name="Scheremetjew M."/>
            <person name="Finn R."/>
            <person name="Kale V."/>
            <person name="Holt S."/>
            <person name="Cochrane G."/>
            <person name="Meng A."/>
            <person name="Brown T."/>
            <person name="Cohen L."/>
        </authorList>
    </citation>
    <scope>NUCLEOTIDE SEQUENCE</scope>
    <source>
        <strain evidence="3">GSO104</strain>
    </source>
</reference>
<protein>
    <recommendedName>
        <fullName evidence="2">DCD domain-containing protein</fullName>
    </recommendedName>
</protein>
<dbReference type="PANTHER" id="PTHR21727">
    <property type="entry name" value="PHOSPHORYLATED CTD INTERACTING FACTOR 1"/>
    <property type="match status" value="1"/>
</dbReference>
<dbReference type="PROSITE" id="PS51222">
    <property type="entry name" value="DCD"/>
    <property type="match status" value="1"/>
</dbReference>
<dbReference type="EMBL" id="HBNS01012898">
    <property type="protein sequence ID" value="CAE4598652.1"/>
    <property type="molecule type" value="Transcribed_RNA"/>
</dbReference>
<evidence type="ECO:0000259" key="2">
    <source>
        <dbReference type="PROSITE" id="PS51222"/>
    </source>
</evidence>
<proteinExistence type="predicted"/>
<organism evidence="3">
    <name type="scientific">Ditylum brightwellii</name>
    <dbReference type="NCBI Taxonomy" id="49249"/>
    <lineage>
        <taxon>Eukaryota</taxon>
        <taxon>Sar</taxon>
        <taxon>Stramenopiles</taxon>
        <taxon>Ochrophyta</taxon>
        <taxon>Bacillariophyta</taxon>
        <taxon>Mediophyceae</taxon>
        <taxon>Lithodesmiophycidae</taxon>
        <taxon>Lithodesmiales</taxon>
        <taxon>Lithodesmiaceae</taxon>
        <taxon>Ditylum</taxon>
    </lineage>
</organism>
<dbReference type="AlphaFoldDB" id="A0A7S4R214"/>
<sequence>MPSQQIQQPQKMVKVLDAPPDLNGFVFHCNAQTRDECLERCLFGCPAGGQYGPHSKAKMGDLLFLADFSSWTVTGIFVAKSDAGMNLERAAWGGRFPWQIRIEERTASSPKLKTVHIDKVNEILGLASGSKLNMLTKDQLLKLMMSKEFGPCVPSHLYKVRPAASPPLLASRAVAPSFVPLSTKSQESKRVSSHVVDSPVAPSRGLSMLPNNMGSTDSAVGAVVGNTYHAPSDNILQYQHNLFTPENMLCEEHPAAAMHRLKLISSWFDSMATVIQTLNTEYNNVQTGQQTTDARTDHQQQQSQQKEQFFVDEINRLMKTTHLGNSVSWPWMSYNHIRKGVADVFNQWLFQAHAIGNTDGLDGRQLRSSGNQSSSNDPFSNDSYDEDGWIRQGRNTSSRRRMGDDPVLLSHVPHAMEHVKSLLMSNKGSSSLCVPMEEIADLLANDFLLEMDRIASEVQKTQLSHVRNGGEEYHRSVEDAVLGMRLSEEASSYYNDSTDNPENAVMIKIEWVTKASILNVRTPPFQKVYKPHFDLLRRNYCDTSSKTDPDLKHVLTRIFVLLCRYDTISALKGVNHAAIPPRAFEAMSRNFGISHECFASPLNRVSPSYNSIFPDVDRFFGSLGSFFDFLPLEGSFEANPPFDGESTSIMFEHIFGLLQRTDTEKNALSFLVVVPKTNDALSCVNGSPFLRKMAVIDTESSENHIHKGASSIKKVMHDNTTTYHFKQPMTINGNKLGDSWSRSTTMLLWLQNDHGHTMWTPTEEKVESVVYGFLAPPAFE</sequence>
<dbReference type="Pfam" id="PF12237">
    <property type="entry name" value="PCIF1_WW"/>
    <property type="match status" value="1"/>
</dbReference>
<dbReference type="InterPro" id="IPR013989">
    <property type="entry name" value="Dev_and_cell_death_domain"/>
</dbReference>
<dbReference type="SMART" id="SM00767">
    <property type="entry name" value="DCD"/>
    <property type="match status" value="1"/>
</dbReference>
<dbReference type="InterPro" id="IPR022035">
    <property type="entry name" value="PCIF1_WW"/>
</dbReference>
<feature type="region of interest" description="Disordered" evidence="1">
    <location>
        <begin position="363"/>
        <end position="405"/>
    </location>
</feature>
<dbReference type="PANTHER" id="PTHR21727:SF0">
    <property type="entry name" value="MRNA (2'-O-METHYLADENOSINE-N(6)-)-METHYLTRANSFERASE"/>
    <property type="match status" value="1"/>
</dbReference>
<dbReference type="GO" id="GO:0099122">
    <property type="term" value="F:RNA polymerase II C-terminal domain binding"/>
    <property type="evidence" value="ECO:0007669"/>
    <property type="project" value="InterPro"/>
</dbReference>
<dbReference type="InterPro" id="IPR039881">
    <property type="entry name" value="PCIF1-like"/>
</dbReference>
<feature type="domain" description="DCD" evidence="2">
    <location>
        <begin position="20"/>
        <end position="146"/>
    </location>
</feature>